<evidence type="ECO:0000313" key="1">
    <source>
        <dbReference type="EMBL" id="JAH03647.1"/>
    </source>
</evidence>
<organism evidence="1">
    <name type="scientific">Anguilla anguilla</name>
    <name type="common">European freshwater eel</name>
    <name type="synonym">Muraena anguilla</name>
    <dbReference type="NCBI Taxonomy" id="7936"/>
    <lineage>
        <taxon>Eukaryota</taxon>
        <taxon>Metazoa</taxon>
        <taxon>Chordata</taxon>
        <taxon>Craniata</taxon>
        <taxon>Vertebrata</taxon>
        <taxon>Euteleostomi</taxon>
        <taxon>Actinopterygii</taxon>
        <taxon>Neopterygii</taxon>
        <taxon>Teleostei</taxon>
        <taxon>Anguilliformes</taxon>
        <taxon>Anguillidae</taxon>
        <taxon>Anguilla</taxon>
    </lineage>
</organism>
<dbReference type="EMBL" id="GBXM01104930">
    <property type="protein sequence ID" value="JAH03647.1"/>
    <property type="molecule type" value="Transcribed_RNA"/>
</dbReference>
<sequence>MTFTALKYNLWSDLFRQYKDKEEENQGGFFSAFTNYGKSF</sequence>
<name>A0A0E9PH88_ANGAN</name>
<dbReference type="AlphaFoldDB" id="A0A0E9PH88"/>
<proteinExistence type="predicted"/>
<reference evidence="1" key="1">
    <citation type="submission" date="2014-11" db="EMBL/GenBank/DDBJ databases">
        <authorList>
            <person name="Amaro Gonzalez C."/>
        </authorList>
    </citation>
    <scope>NUCLEOTIDE SEQUENCE</scope>
</reference>
<accession>A0A0E9PH88</accession>
<reference evidence="1" key="2">
    <citation type="journal article" date="2015" name="Fish Shellfish Immunol.">
        <title>Early steps in the European eel (Anguilla anguilla)-Vibrio vulnificus interaction in the gills: Role of the RtxA13 toxin.</title>
        <authorList>
            <person name="Callol A."/>
            <person name="Pajuelo D."/>
            <person name="Ebbesson L."/>
            <person name="Teles M."/>
            <person name="MacKenzie S."/>
            <person name="Amaro C."/>
        </authorList>
    </citation>
    <scope>NUCLEOTIDE SEQUENCE</scope>
</reference>
<protein>
    <submittedName>
        <fullName evidence="1">Uncharacterized protein</fullName>
    </submittedName>
</protein>